<evidence type="ECO:0000256" key="3">
    <source>
        <dbReference type="PROSITE-ProRule" id="PRU00708"/>
    </source>
</evidence>
<dbReference type="InterPro" id="IPR002885">
    <property type="entry name" value="PPR_rpt"/>
</dbReference>
<evidence type="ECO:0008006" key="6">
    <source>
        <dbReference type="Google" id="ProtNLM"/>
    </source>
</evidence>
<feature type="repeat" description="PPR" evidence="3">
    <location>
        <begin position="246"/>
        <end position="280"/>
    </location>
</feature>
<dbReference type="Pfam" id="PF01535">
    <property type="entry name" value="PPR"/>
    <property type="match status" value="1"/>
</dbReference>
<comment type="similarity">
    <text evidence="1">Belongs to the PPR family. P subfamily.</text>
</comment>
<feature type="repeat" description="PPR" evidence="3">
    <location>
        <begin position="68"/>
        <end position="102"/>
    </location>
</feature>
<evidence type="ECO:0000256" key="1">
    <source>
        <dbReference type="ARBA" id="ARBA00007626"/>
    </source>
</evidence>
<sequence length="381" mass="42015">MYNKACKLLDVEQNPRIIVDVIDGYMAEGFVVSIKMFKVVLNLCRAAKDAKLGLLVLRKMKEFNCRPDTVSYNLVIRLLVEKSQLDEALGLMREMGLIDLYPDMVTYVSIIKGFCDAGRLEDAFGLIKLMKGHGCVANAVVYSTILDGICTHGNLDMASELLCGMEKEDGDCKPNVVTYTTMIKGFVEKGRAKEALKILDRMDESRIKPNIVTFAAILDGLCKQGHVEEACGVVNRFSEGGGGVENDELYSLLVMSLMRAGKKNESENIFSKMMARGMRPNGLASSNIIRTMVLEGRVMDGFRVFDALQKSGNLVAVHSDVYSNLLAGLCEENCFVEAARIVSVMVEGRIRLKSTCAENIIERLNVCGECDLANEVASINR</sequence>
<evidence type="ECO:0000256" key="2">
    <source>
        <dbReference type="ARBA" id="ARBA00022737"/>
    </source>
</evidence>
<reference evidence="4 5" key="1">
    <citation type="journal article" date="2013" name="Proc. Natl. Acad. Sci. U.S.A.">
        <title>Fine-scale variation in meiotic recombination in Mimulus inferred from population shotgun sequencing.</title>
        <authorList>
            <person name="Hellsten U."/>
            <person name="Wright K.M."/>
            <person name="Jenkins J."/>
            <person name="Shu S."/>
            <person name="Yuan Y."/>
            <person name="Wessler S.R."/>
            <person name="Schmutz J."/>
            <person name="Willis J.H."/>
            <person name="Rokhsar D.S."/>
        </authorList>
    </citation>
    <scope>NUCLEOTIDE SEQUENCE [LARGE SCALE GENOMIC DNA]</scope>
    <source>
        <strain evidence="5">cv. DUN x IM62</strain>
    </source>
</reference>
<proteinExistence type="inferred from homology"/>
<dbReference type="Proteomes" id="UP000030748">
    <property type="component" value="Unassembled WGS sequence"/>
</dbReference>
<dbReference type="PROSITE" id="PS51375">
    <property type="entry name" value="PPR"/>
    <property type="match status" value="6"/>
</dbReference>
<dbReference type="eggNOG" id="KOG4197">
    <property type="taxonomic scope" value="Eukaryota"/>
</dbReference>
<evidence type="ECO:0000313" key="4">
    <source>
        <dbReference type="EMBL" id="EYU36579.1"/>
    </source>
</evidence>
<protein>
    <recommendedName>
        <fullName evidence="6">Pentacotripeptide-repeat region of PRORP domain-containing protein</fullName>
    </recommendedName>
</protein>
<dbReference type="AlphaFoldDB" id="A0A022R9A3"/>
<dbReference type="InterPro" id="IPR011990">
    <property type="entry name" value="TPR-like_helical_dom_sf"/>
</dbReference>
<dbReference type="Gene3D" id="1.25.40.10">
    <property type="entry name" value="Tetratricopeptide repeat domain"/>
    <property type="match status" value="3"/>
</dbReference>
<feature type="repeat" description="PPR" evidence="3">
    <location>
        <begin position="175"/>
        <end position="209"/>
    </location>
</feature>
<gene>
    <name evidence="4" type="ORF">MIMGU_mgv1a008197mg</name>
</gene>
<evidence type="ECO:0000313" key="5">
    <source>
        <dbReference type="Proteomes" id="UP000030748"/>
    </source>
</evidence>
<dbReference type="Pfam" id="PF13041">
    <property type="entry name" value="PPR_2"/>
    <property type="match status" value="2"/>
</dbReference>
<accession>A0A022R9A3</accession>
<feature type="repeat" description="PPR" evidence="3">
    <location>
        <begin position="210"/>
        <end position="244"/>
    </location>
</feature>
<dbReference type="PANTHER" id="PTHR47939">
    <property type="entry name" value="MEMBRANE-ASSOCIATED SALT-INDUCIBLE PROTEIN-LIKE"/>
    <property type="match status" value="1"/>
</dbReference>
<dbReference type="EMBL" id="KI630592">
    <property type="protein sequence ID" value="EYU36579.1"/>
    <property type="molecule type" value="Genomic_DNA"/>
</dbReference>
<feature type="repeat" description="PPR" evidence="3">
    <location>
        <begin position="138"/>
        <end position="168"/>
    </location>
</feature>
<keyword evidence="2" id="KW-0677">Repeat</keyword>
<feature type="repeat" description="PPR" evidence="3">
    <location>
        <begin position="103"/>
        <end position="137"/>
    </location>
</feature>
<dbReference type="PANTHER" id="PTHR47939:SF13">
    <property type="entry name" value="OS03G0201400 PROTEIN"/>
    <property type="match status" value="1"/>
</dbReference>
<dbReference type="Pfam" id="PF13812">
    <property type="entry name" value="PPR_3"/>
    <property type="match status" value="1"/>
</dbReference>
<dbReference type="InterPro" id="IPR050667">
    <property type="entry name" value="PPR-containing_protein"/>
</dbReference>
<name>A0A022R9A3_ERYGU</name>
<dbReference type="NCBIfam" id="TIGR00756">
    <property type="entry name" value="PPR"/>
    <property type="match status" value="4"/>
</dbReference>
<keyword evidence="5" id="KW-1185">Reference proteome</keyword>
<organism evidence="4 5">
    <name type="scientific">Erythranthe guttata</name>
    <name type="common">Yellow monkey flower</name>
    <name type="synonym">Mimulus guttatus</name>
    <dbReference type="NCBI Taxonomy" id="4155"/>
    <lineage>
        <taxon>Eukaryota</taxon>
        <taxon>Viridiplantae</taxon>
        <taxon>Streptophyta</taxon>
        <taxon>Embryophyta</taxon>
        <taxon>Tracheophyta</taxon>
        <taxon>Spermatophyta</taxon>
        <taxon>Magnoliopsida</taxon>
        <taxon>eudicotyledons</taxon>
        <taxon>Gunneridae</taxon>
        <taxon>Pentapetalae</taxon>
        <taxon>asterids</taxon>
        <taxon>lamiids</taxon>
        <taxon>Lamiales</taxon>
        <taxon>Phrymaceae</taxon>
        <taxon>Erythranthe</taxon>
    </lineage>
</organism>